<dbReference type="PROSITE" id="PS51819">
    <property type="entry name" value="VOC"/>
    <property type="match status" value="1"/>
</dbReference>
<dbReference type="RefSeq" id="WP_030740847.1">
    <property type="nucleotide sequence ID" value="NZ_BAAAKV010000093.1"/>
</dbReference>
<sequence>MSARGIDHVGVTVPDLDAATTFFAHVLGAEPLYDTLPRGQGPRSGPALERRTGVPGGTRQIAVRMLRLRDGPGLELFEFDGPRQGAAVVPSDLGWQHVACYVDDLDAALQAVESAGGTILDEPAELPGPESGPNNLFAYCRTPWGSTLELLTYPDPQPYEDDTELRRWCPAP</sequence>
<evidence type="ECO:0000313" key="4">
    <source>
        <dbReference type="EMBL" id="GAA1198209.1"/>
    </source>
</evidence>
<protein>
    <submittedName>
        <fullName evidence="4">VOC family protein</fullName>
    </submittedName>
</protein>
<dbReference type="PANTHER" id="PTHR43048">
    <property type="entry name" value="METHYLMALONYL-COA EPIMERASE"/>
    <property type="match status" value="1"/>
</dbReference>
<proteinExistence type="predicted"/>
<reference evidence="4 5" key="1">
    <citation type="journal article" date="2019" name="Int. J. Syst. Evol. Microbiol.">
        <title>The Global Catalogue of Microorganisms (GCM) 10K type strain sequencing project: providing services to taxonomists for standard genome sequencing and annotation.</title>
        <authorList>
            <consortium name="The Broad Institute Genomics Platform"/>
            <consortium name="The Broad Institute Genome Sequencing Center for Infectious Disease"/>
            <person name="Wu L."/>
            <person name="Ma J."/>
        </authorList>
    </citation>
    <scope>NUCLEOTIDE SEQUENCE [LARGE SCALE GENOMIC DNA]</scope>
    <source>
        <strain evidence="4 5">JCM 12696</strain>
    </source>
</reference>
<feature type="domain" description="VOC" evidence="3">
    <location>
        <begin position="5"/>
        <end position="153"/>
    </location>
</feature>
<gene>
    <name evidence="4" type="ORF">GCM10009654_63700</name>
</gene>
<evidence type="ECO:0000256" key="1">
    <source>
        <dbReference type="ARBA" id="ARBA00022723"/>
    </source>
</evidence>
<dbReference type="EMBL" id="BAAAKV010000093">
    <property type="protein sequence ID" value="GAA1198209.1"/>
    <property type="molecule type" value="Genomic_DNA"/>
</dbReference>
<dbReference type="SUPFAM" id="SSF54593">
    <property type="entry name" value="Glyoxalase/Bleomycin resistance protein/Dihydroxybiphenyl dioxygenase"/>
    <property type="match status" value="1"/>
</dbReference>
<organism evidence="4 5">
    <name type="scientific">Streptomyces hebeiensis</name>
    <dbReference type="NCBI Taxonomy" id="229486"/>
    <lineage>
        <taxon>Bacteria</taxon>
        <taxon>Bacillati</taxon>
        <taxon>Actinomycetota</taxon>
        <taxon>Actinomycetes</taxon>
        <taxon>Kitasatosporales</taxon>
        <taxon>Streptomycetaceae</taxon>
        <taxon>Streptomyces</taxon>
    </lineage>
</organism>
<evidence type="ECO:0000259" key="3">
    <source>
        <dbReference type="PROSITE" id="PS51819"/>
    </source>
</evidence>
<dbReference type="Pfam" id="PF00903">
    <property type="entry name" value="Glyoxalase"/>
    <property type="match status" value="1"/>
</dbReference>
<dbReference type="Proteomes" id="UP001501371">
    <property type="component" value="Unassembled WGS sequence"/>
</dbReference>
<name>A0ABN1V7A5_9ACTN</name>
<comment type="caution">
    <text evidence="4">The sequence shown here is derived from an EMBL/GenBank/DDBJ whole genome shotgun (WGS) entry which is preliminary data.</text>
</comment>
<feature type="region of interest" description="Disordered" evidence="2">
    <location>
        <begin position="35"/>
        <end position="54"/>
    </location>
</feature>
<keyword evidence="5" id="KW-1185">Reference proteome</keyword>
<dbReference type="PANTHER" id="PTHR43048:SF6">
    <property type="entry name" value="BLR8189 PROTEIN"/>
    <property type="match status" value="1"/>
</dbReference>
<dbReference type="InterPro" id="IPR029068">
    <property type="entry name" value="Glyas_Bleomycin-R_OHBP_Dase"/>
</dbReference>
<evidence type="ECO:0000313" key="5">
    <source>
        <dbReference type="Proteomes" id="UP001501371"/>
    </source>
</evidence>
<dbReference type="InterPro" id="IPR037523">
    <property type="entry name" value="VOC_core"/>
</dbReference>
<keyword evidence="1" id="KW-0479">Metal-binding</keyword>
<dbReference type="InterPro" id="IPR051785">
    <property type="entry name" value="MMCE/EMCE_epimerase"/>
</dbReference>
<accession>A0ABN1V7A5</accession>
<evidence type="ECO:0000256" key="2">
    <source>
        <dbReference type="SAM" id="MobiDB-lite"/>
    </source>
</evidence>
<dbReference type="Gene3D" id="3.10.180.10">
    <property type="entry name" value="2,3-Dihydroxybiphenyl 1,2-Dioxygenase, domain 1"/>
    <property type="match status" value="1"/>
</dbReference>
<dbReference type="InterPro" id="IPR004360">
    <property type="entry name" value="Glyas_Fos-R_dOase_dom"/>
</dbReference>